<dbReference type="RefSeq" id="WP_396953499.1">
    <property type="nucleotide sequence ID" value="NZ_JBIRXV010000001.1"/>
</dbReference>
<dbReference type="Proteomes" id="UP001611450">
    <property type="component" value="Unassembled WGS sequence"/>
</dbReference>
<proteinExistence type="predicted"/>
<evidence type="ECO:0000256" key="1">
    <source>
        <dbReference type="SAM" id="MobiDB-lite"/>
    </source>
</evidence>
<keyword evidence="3" id="KW-1185">Reference proteome</keyword>
<sequence length="103" mass="10758">MFLFSLFQSGARAFGTIAGGELVEYAQDNLGGAAADGGEFVGVDGAHAASAGGDQSAQVARWQVVGDRESDHEGLGGLAERRPQPDRQRGKVVAGDHGDWLFR</sequence>
<dbReference type="EMBL" id="JBIRXV010000001">
    <property type="protein sequence ID" value="MFI2319915.1"/>
    <property type="molecule type" value="Genomic_DNA"/>
</dbReference>
<comment type="caution">
    <text evidence="2">The sequence shown here is derived from an EMBL/GenBank/DDBJ whole genome shotgun (WGS) entry which is preliminary data.</text>
</comment>
<feature type="region of interest" description="Disordered" evidence="1">
    <location>
        <begin position="67"/>
        <end position="103"/>
    </location>
</feature>
<evidence type="ECO:0000313" key="3">
    <source>
        <dbReference type="Proteomes" id="UP001611450"/>
    </source>
</evidence>
<organism evidence="2 3">
    <name type="scientific">Nocardia beijingensis</name>
    <dbReference type="NCBI Taxonomy" id="95162"/>
    <lineage>
        <taxon>Bacteria</taxon>
        <taxon>Bacillati</taxon>
        <taxon>Actinomycetota</taxon>
        <taxon>Actinomycetes</taxon>
        <taxon>Mycobacteriales</taxon>
        <taxon>Nocardiaceae</taxon>
        <taxon>Nocardia</taxon>
    </lineage>
</organism>
<gene>
    <name evidence="2" type="ORF">ACH47G_05450</name>
</gene>
<evidence type="ECO:0000313" key="2">
    <source>
        <dbReference type="EMBL" id="MFI2319915.1"/>
    </source>
</evidence>
<protein>
    <submittedName>
        <fullName evidence="2">Uncharacterized protein</fullName>
    </submittedName>
</protein>
<name>A0ABW7WAN8_9NOCA</name>
<reference evidence="2 3" key="1">
    <citation type="submission" date="2024-10" db="EMBL/GenBank/DDBJ databases">
        <title>The Natural Products Discovery Center: Release of the First 8490 Sequenced Strains for Exploring Actinobacteria Biosynthetic Diversity.</title>
        <authorList>
            <person name="Kalkreuter E."/>
            <person name="Kautsar S.A."/>
            <person name="Yang D."/>
            <person name="Bader C.D."/>
            <person name="Teijaro C.N."/>
            <person name="Fluegel L."/>
            <person name="Davis C.M."/>
            <person name="Simpson J.R."/>
            <person name="Lauterbach L."/>
            <person name="Steele A.D."/>
            <person name="Gui C."/>
            <person name="Meng S."/>
            <person name="Li G."/>
            <person name="Viehrig K."/>
            <person name="Ye F."/>
            <person name="Su P."/>
            <person name="Kiefer A.F."/>
            <person name="Nichols A."/>
            <person name="Cepeda A.J."/>
            <person name="Yan W."/>
            <person name="Fan B."/>
            <person name="Jiang Y."/>
            <person name="Adhikari A."/>
            <person name="Zheng C.-J."/>
            <person name="Schuster L."/>
            <person name="Cowan T.M."/>
            <person name="Smanski M.J."/>
            <person name="Chevrette M.G."/>
            <person name="De Carvalho L.P.S."/>
            <person name="Shen B."/>
        </authorList>
    </citation>
    <scope>NUCLEOTIDE SEQUENCE [LARGE SCALE GENOMIC DNA]</scope>
    <source>
        <strain evidence="2 3">NPDC019626</strain>
    </source>
</reference>
<accession>A0ABW7WAN8</accession>